<feature type="compositionally biased region" description="Low complexity" evidence="1">
    <location>
        <begin position="208"/>
        <end position="226"/>
    </location>
</feature>
<keyword evidence="3" id="KW-1185">Reference proteome</keyword>
<reference evidence="2 3" key="1">
    <citation type="journal article" date="2014" name="Int. J. Syst. Evol. Microbiol.">
        <title>Complete genome sequence of Corynebacterium casei LMG S-19264T (=DSM 44701T), isolated from a smear-ripened cheese.</title>
        <authorList>
            <consortium name="US DOE Joint Genome Institute (JGI-PGF)"/>
            <person name="Walter F."/>
            <person name="Albersmeier A."/>
            <person name="Kalinowski J."/>
            <person name="Ruckert C."/>
        </authorList>
    </citation>
    <scope>NUCLEOTIDE SEQUENCE [LARGE SCALE GENOMIC DNA]</scope>
    <source>
        <strain evidence="2 3">KCTC 19473</strain>
    </source>
</reference>
<name>A0A918XJB2_9ACTN</name>
<sequence>MVVDAVRTYLDAANGLTELSRRDAVAAARALLRSEGRAVGAVAGESEAAPRVGQSIQALAGELIETSQANRTAIADLVREEVGRQLESMDMVPRDEHERLTRRVAELERRLAARHAVERALAVDSDVSGHPSSAAPDGVGHGTGRREEGAVVGAEDPAGGENPGVSAQDSTEAEETPEAGNAPGEEAEHTPEAGSGADGGDRPEEGSAESAAPAPARSGSAESAPAKPDPARSAQARSAKGKSNGKRSGKAKSKK</sequence>
<evidence type="ECO:0000256" key="1">
    <source>
        <dbReference type="SAM" id="MobiDB-lite"/>
    </source>
</evidence>
<gene>
    <name evidence="2" type="ORF">GCM10007147_40420</name>
</gene>
<evidence type="ECO:0000313" key="2">
    <source>
        <dbReference type="EMBL" id="GHD34650.1"/>
    </source>
</evidence>
<evidence type="ECO:0000313" key="3">
    <source>
        <dbReference type="Proteomes" id="UP000654947"/>
    </source>
</evidence>
<evidence type="ECO:0008006" key="4">
    <source>
        <dbReference type="Google" id="ProtNLM"/>
    </source>
</evidence>
<dbReference type="RefSeq" id="WP_017577770.1">
    <property type="nucleotide sequence ID" value="NZ_BMXL01000031.1"/>
</dbReference>
<dbReference type="EMBL" id="BMXL01000031">
    <property type="protein sequence ID" value="GHD34650.1"/>
    <property type="molecule type" value="Genomic_DNA"/>
</dbReference>
<dbReference type="AlphaFoldDB" id="A0A918XJB2"/>
<protein>
    <recommendedName>
        <fullName evidence="4">Membrane fusogenic activity family protein</fullName>
    </recommendedName>
</protein>
<proteinExistence type="predicted"/>
<comment type="caution">
    <text evidence="2">The sequence shown here is derived from an EMBL/GenBank/DDBJ whole genome shotgun (WGS) entry which is preliminary data.</text>
</comment>
<feature type="compositionally biased region" description="Basic residues" evidence="1">
    <location>
        <begin position="239"/>
        <end position="255"/>
    </location>
</feature>
<accession>A0A918XJB2</accession>
<feature type="region of interest" description="Disordered" evidence="1">
    <location>
        <begin position="122"/>
        <end position="255"/>
    </location>
</feature>
<organism evidence="2 3">
    <name type="scientific">Nocardiopsis kunsanensis</name>
    <dbReference type="NCBI Taxonomy" id="141693"/>
    <lineage>
        <taxon>Bacteria</taxon>
        <taxon>Bacillati</taxon>
        <taxon>Actinomycetota</taxon>
        <taxon>Actinomycetes</taxon>
        <taxon>Streptosporangiales</taxon>
        <taxon>Nocardiopsidaceae</taxon>
        <taxon>Nocardiopsis</taxon>
    </lineage>
</organism>
<dbReference type="Proteomes" id="UP000654947">
    <property type="component" value="Unassembled WGS sequence"/>
</dbReference>